<dbReference type="SUPFAM" id="SSF52218">
    <property type="entry name" value="Flavoproteins"/>
    <property type="match status" value="1"/>
</dbReference>
<evidence type="ECO:0000313" key="2">
    <source>
        <dbReference type="EMBL" id="MCG4611149.1"/>
    </source>
</evidence>
<protein>
    <submittedName>
        <fullName evidence="2">Flavodoxin</fullName>
    </submittedName>
</protein>
<dbReference type="Proteomes" id="UP001298681">
    <property type="component" value="Unassembled WGS sequence"/>
</dbReference>
<reference evidence="2 3" key="1">
    <citation type="submission" date="2022-01" db="EMBL/GenBank/DDBJ databases">
        <title>Collection of gut derived symbiotic bacterial strains cultured from healthy donors.</title>
        <authorList>
            <person name="Lin H."/>
            <person name="Kohout C."/>
            <person name="Waligurski E."/>
            <person name="Pamer E.G."/>
        </authorList>
    </citation>
    <scope>NUCLEOTIDE SEQUENCE [LARGE SCALE GENOMIC DNA]</scope>
    <source>
        <strain evidence="2 3">DFI.7.58</strain>
    </source>
</reference>
<organism evidence="2 3">
    <name type="scientific">Anaeromassilibacillus senegalensis</name>
    <dbReference type="NCBI Taxonomy" id="1673717"/>
    <lineage>
        <taxon>Bacteria</taxon>
        <taxon>Bacillati</taxon>
        <taxon>Bacillota</taxon>
        <taxon>Clostridia</taxon>
        <taxon>Eubacteriales</taxon>
        <taxon>Acutalibacteraceae</taxon>
        <taxon>Anaeromassilibacillus</taxon>
    </lineage>
</organism>
<feature type="domain" description="Flavodoxin-like" evidence="1">
    <location>
        <begin position="27"/>
        <end position="168"/>
    </location>
</feature>
<accession>A0ABS9MK06</accession>
<dbReference type="EMBL" id="JAKNHQ010000011">
    <property type="protein sequence ID" value="MCG4611149.1"/>
    <property type="molecule type" value="Genomic_DNA"/>
</dbReference>
<gene>
    <name evidence="2" type="ORF">L0P57_09430</name>
</gene>
<dbReference type="Gene3D" id="3.40.50.360">
    <property type="match status" value="1"/>
</dbReference>
<name>A0ABS9MK06_9FIRM</name>
<sequence>MNKYLIAYFSRKGENYVNGQILDLPVGNTEVAAKEIQNLTGGDLFCIQPAREYAENYRKCVAEAREELQSGARPEILDCVRNWDAYDTIFLGYPNWCGTMPMPVWTFLGSYDFAGKTILPFCTNEGSGMGHSEADIRGLCPTAALKKGLSVRGSSVGTARAEIAAWLKSEGIPVAGD</sequence>
<keyword evidence="3" id="KW-1185">Reference proteome</keyword>
<dbReference type="Pfam" id="PF12682">
    <property type="entry name" value="Flavodoxin_4"/>
    <property type="match status" value="1"/>
</dbReference>
<dbReference type="PANTHER" id="PTHR39201">
    <property type="entry name" value="EXPORTED PROTEIN-RELATED"/>
    <property type="match status" value="1"/>
</dbReference>
<evidence type="ECO:0000313" key="3">
    <source>
        <dbReference type="Proteomes" id="UP001298681"/>
    </source>
</evidence>
<dbReference type="InterPro" id="IPR008254">
    <property type="entry name" value="Flavodoxin/NO_synth"/>
</dbReference>
<dbReference type="PANTHER" id="PTHR39201:SF1">
    <property type="entry name" value="FLAVODOXIN-LIKE DOMAIN-CONTAINING PROTEIN"/>
    <property type="match status" value="1"/>
</dbReference>
<evidence type="ECO:0000259" key="1">
    <source>
        <dbReference type="Pfam" id="PF12682"/>
    </source>
</evidence>
<dbReference type="RefSeq" id="WP_191448999.1">
    <property type="nucleotide sequence ID" value="NZ_JAKNHQ010000011.1"/>
</dbReference>
<proteinExistence type="predicted"/>
<comment type="caution">
    <text evidence="2">The sequence shown here is derived from an EMBL/GenBank/DDBJ whole genome shotgun (WGS) entry which is preliminary data.</text>
</comment>
<dbReference type="InterPro" id="IPR029039">
    <property type="entry name" value="Flavoprotein-like_sf"/>
</dbReference>